<protein>
    <submittedName>
        <fullName evidence="3">Concanavalin A-like lectin/glucanase domain-containing protein</fullName>
    </submittedName>
</protein>
<sequence>MLSSTSFLALALALPAIIRAAEYGLVKEYAGKNFFDEWDFYGHYDNLTNGAANFLTASDASKQQLAFVNAAGNAIMKVDNKTDNLQFNQARNSVRIATKDYFTVGSVWIADMLHVPYGCSVWPAFWSQGPGWPNGGEIDTFEAVNLVANSQVAAHTQPGCTVVNATQTSTLVNTTDCSYQVNSNSGCSTGVPDPRSFGAAFAAAGGGVFVTEFATTGISVWFFSRSDVPSSLQNNSSSIDTAAFGVPVVNIPSTGCEIERFFQAQNLIFDITLCGDFAGNPTTFYQTCSGFCVNDYVLGPPSTYDNAYFEVQSVRVFGTSAAVDIQAPFSGASHSRGSTVVLSLAGLTAILVLFIAL</sequence>
<dbReference type="Proteomes" id="UP001201163">
    <property type="component" value="Unassembled WGS sequence"/>
</dbReference>
<evidence type="ECO:0000313" key="4">
    <source>
        <dbReference type="Proteomes" id="UP001201163"/>
    </source>
</evidence>
<keyword evidence="1" id="KW-0472">Membrane</keyword>
<dbReference type="AlphaFoldDB" id="A0AAD4LAD6"/>
<keyword evidence="1" id="KW-1133">Transmembrane helix</keyword>
<dbReference type="Pfam" id="PF26113">
    <property type="entry name" value="GH16_XgeA"/>
    <property type="match status" value="1"/>
</dbReference>
<evidence type="ECO:0000256" key="2">
    <source>
        <dbReference type="SAM" id="SignalP"/>
    </source>
</evidence>
<keyword evidence="2" id="KW-0732">Signal</keyword>
<dbReference type="FunFam" id="2.60.120.200:FF:000179">
    <property type="entry name" value="Unplaced genomic scaffold supercont1.19, whole genome shotgun sequence"/>
    <property type="match status" value="1"/>
</dbReference>
<evidence type="ECO:0000313" key="3">
    <source>
        <dbReference type="EMBL" id="KAH8986489.1"/>
    </source>
</evidence>
<dbReference type="PANTHER" id="PTHR10963:SF24">
    <property type="entry name" value="GLYCOSIDASE C21B10.07-RELATED"/>
    <property type="match status" value="1"/>
</dbReference>
<dbReference type="EMBL" id="JAKELL010000054">
    <property type="protein sequence ID" value="KAH8986489.1"/>
    <property type="molecule type" value="Genomic_DNA"/>
</dbReference>
<keyword evidence="1" id="KW-0812">Transmembrane</keyword>
<keyword evidence="4" id="KW-1185">Reference proteome</keyword>
<organism evidence="3 4">
    <name type="scientific">Lactarius akahatsu</name>
    <dbReference type="NCBI Taxonomy" id="416441"/>
    <lineage>
        <taxon>Eukaryota</taxon>
        <taxon>Fungi</taxon>
        <taxon>Dikarya</taxon>
        <taxon>Basidiomycota</taxon>
        <taxon>Agaricomycotina</taxon>
        <taxon>Agaricomycetes</taxon>
        <taxon>Russulales</taxon>
        <taxon>Russulaceae</taxon>
        <taxon>Lactarius</taxon>
    </lineage>
</organism>
<dbReference type="Gene3D" id="2.60.120.200">
    <property type="match status" value="1"/>
</dbReference>
<feature type="signal peptide" evidence="2">
    <location>
        <begin position="1"/>
        <end position="20"/>
    </location>
</feature>
<dbReference type="InterPro" id="IPR013320">
    <property type="entry name" value="ConA-like_dom_sf"/>
</dbReference>
<gene>
    <name evidence="3" type="ORF">EDB92DRAFT_1256824</name>
</gene>
<accession>A0AAD4LAD6</accession>
<dbReference type="PANTHER" id="PTHR10963">
    <property type="entry name" value="GLYCOSYL HYDROLASE-RELATED"/>
    <property type="match status" value="1"/>
</dbReference>
<evidence type="ECO:0000256" key="1">
    <source>
        <dbReference type="SAM" id="Phobius"/>
    </source>
</evidence>
<comment type="caution">
    <text evidence="3">The sequence shown here is derived from an EMBL/GenBank/DDBJ whole genome shotgun (WGS) entry which is preliminary data.</text>
</comment>
<dbReference type="SUPFAM" id="SSF49899">
    <property type="entry name" value="Concanavalin A-like lectins/glucanases"/>
    <property type="match status" value="1"/>
</dbReference>
<dbReference type="GO" id="GO:0009251">
    <property type="term" value="P:glucan catabolic process"/>
    <property type="evidence" value="ECO:0007669"/>
    <property type="project" value="TreeGrafter"/>
</dbReference>
<feature type="chain" id="PRO_5042078759" evidence="2">
    <location>
        <begin position="21"/>
        <end position="357"/>
    </location>
</feature>
<feature type="transmembrane region" description="Helical" evidence="1">
    <location>
        <begin position="337"/>
        <end position="356"/>
    </location>
</feature>
<dbReference type="InterPro" id="IPR050546">
    <property type="entry name" value="Glycosyl_Hydrlase_16"/>
</dbReference>
<proteinExistence type="predicted"/>
<reference evidence="3" key="1">
    <citation type="submission" date="2022-01" db="EMBL/GenBank/DDBJ databases">
        <title>Comparative genomics reveals a dynamic genome evolution in the ectomycorrhizal milk-cap (Lactarius) mushrooms.</title>
        <authorList>
            <consortium name="DOE Joint Genome Institute"/>
            <person name="Lebreton A."/>
            <person name="Tang N."/>
            <person name="Kuo A."/>
            <person name="LaButti K."/>
            <person name="Drula E."/>
            <person name="Barry K."/>
            <person name="Clum A."/>
            <person name="Lipzen A."/>
            <person name="Mousain D."/>
            <person name="Ng V."/>
            <person name="Wang R."/>
            <person name="Wang X."/>
            <person name="Dai Y."/>
            <person name="Henrissat B."/>
            <person name="Grigoriev I.V."/>
            <person name="Guerin-Laguette A."/>
            <person name="Yu F."/>
            <person name="Martin F.M."/>
        </authorList>
    </citation>
    <scope>NUCLEOTIDE SEQUENCE</scope>
    <source>
        <strain evidence="3">QP</strain>
    </source>
</reference>
<name>A0AAD4LAD6_9AGAM</name>